<dbReference type="InterPro" id="IPR010730">
    <property type="entry name" value="HET"/>
</dbReference>
<sequence>MRLIDTETGQFRVVINHFQVPYAIISHTWDPQGEQSYQDPSISRTVLSDTRLSKKLREACALCREGGYRYLWFDACCIDKTSSSELSEAINSMYLWYQHSAMCFALLSDVSGIEDICAPDSDFRQSKWFTRGWTLQELLAPNLLIFVSWDWQFIGTKGTLGTLLSEITQIDPEYLRHISDVRSASVAQRMSWAAFRTTTREEDEAYCLLGLFGINMPTLYGEGRHAFIRLQEEILKQQYDQSIFAWSVLSLLE</sequence>
<evidence type="ECO:0000313" key="3">
    <source>
        <dbReference type="EMBL" id="EIW52005.1"/>
    </source>
</evidence>
<dbReference type="Pfam" id="PF26640">
    <property type="entry name" value="DUF8212"/>
    <property type="match status" value="1"/>
</dbReference>
<organism evidence="3 4">
    <name type="scientific">Trametes versicolor (strain FP-101664)</name>
    <name type="common">White-rot fungus</name>
    <name type="synonym">Coriolus versicolor</name>
    <dbReference type="NCBI Taxonomy" id="717944"/>
    <lineage>
        <taxon>Eukaryota</taxon>
        <taxon>Fungi</taxon>
        <taxon>Dikarya</taxon>
        <taxon>Basidiomycota</taxon>
        <taxon>Agaricomycotina</taxon>
        <taxon>Agaricomycetes</taxon>
        <taxon>Polyporales</taxon>
        <taxon>Polyporaceae</taxon>
        <taxon>Trametes</taxon>
    </lineage>
</organism>
<keyword evidence="4" id="KW-1185">Reference proteome</keyword>
<accession>R7S8J1</accession>
<feature type="domain" description="Heterokaryon incompatibility" evidence="1">
    <location>
        <begin position="22"/>
        <end position="109"/>
    </location>
</feature>
<name>R7S8J1_TRAVS</name>
<reference evidence="4" key="1">
    <citation type="journal article" date="2012" name="Science">
        <title>The Paleozoic origin of enzymatic lignin decomposition reconstructed from 31 fungal genomes.</title>
        <authorList>
            <person name="Floudas D."/>
            <person name="Binder M."/>
            <person name="Riley R."/>
            <person name="Barry K."/>
            <person name="Blanchette R.A."/>
            <person name="Henrissat B."/>
            <person name="Martinez A.T."/>
            <person name="Otillar R."/>
            <person name="Spatafora J.W."/>
            <person name="Yadav J.S."/>
            <person name="Aerts A."/>
            <person name="Benoit I."/>
            <person name="Boyd A."/>
            <person name="Carlson A."/>
            <person name="Copeland A."/>
            <person name="Coutinho P.M."/>
            <person name="de Vries R.P."/>
            <person name="Ferreira P."/>
            <person name="Findley K."/>
            <person name="Foster B."/>
            <person name="Gaskell J."/>
            <person name="Glotzer D."/>
            <person name="Gorecki P."/>
            <person name="Heitman J."/>
            <person name="Hesse C."/>
            <person name="Hori C."/>
            <person name="Igarashi K."/>
            <person name="Jurgens J.A."/>
            <person name="Kallen N."/>
            <person name="Kersten P."/>
            <person name="Kohler A."/>
            <person name="Kuees U."/>
            <person name="Kumar T.K.A."/>
            <person name="Kuo A."/>
            <person name="LaButti K."/>
            <person name="Larrondo L.F."/>
            <person name="Lindquist E."/>
            <person name="Ling A."/>
            <person name="Lombard V."/>
            <person name="Lucas S."/>
            <person name="Lundell T."/>
            <person name="Martin R."/>
            <person name="McLaughlin D.J."/>
            <person name="Morgenstern I."/>
            <person name="Morin E."/>
            <person name="Murat C."/>
            <person name="Nagy L.G."/>
            <person name="Nolan M."/>
            <person name="Ohm R.A."/>
            <person name="Patyshakuliyeva A."/>
            <person name="Rokas A."/>
            <person name="Ruiz-Duenas F.J."/>
            <person name="Sabat G."/>
            <person name="Salamov A."/>
            <person name="Samejima M."/>
            <person name="Schmutz J."/>
            <person name="Slot J.C."/>
            <person name="St John F."/>
            <person name="Stenlid J."/>
            <person name="Sun H."/>
            <person name="Sun S."/>
            <person name="Syed K."/>
            <person name="Tsang A."/>
            <person name="Wiebenga A."/>
            <person name="Young D."/>
            <person name="Pisabarro A."/>
            <person name="Eastwood D.C."/>
            <person name="Martin F."/>
            <person name="Cullen D."/>
            <person name="Grigoriev I.V."/>
            <person name="Hibbett D.S."/>
        </authorList>
    </citation>
    <scope>NUCLEOTIDE SEQUENCE [LARGE SCALE GENOMIC DNA]</scope>
    <source>
        <strain evidence="4">FP-101664</strain>
    </source>
</reference>
<dbReference type="RefSeq" id="XP_008045111.1">
    <property type="nucleotide sequence ID" value="XM_008046920.1"/>
</dbReference>
<dbReference type="KEGG" id="tvs:TRAVEDRAFT_85744"/>
<protein>
    <submittedName>
        <fullName evidence="3">HET-domain-containing protein</fullName>
    </submittedName>
</protein>
<feature type="non-terminal residue" evidence="3">
    <location>
        <position position="253"/>
    </location>
</feature>
<evidence type="ECO:0000259" key="1">
    <source>
        <dbReference type="Pfam" id="PF06985"/>
    </source>
</evidence>
<evidence type="ECO:0000259" key="2">
    <source>
        <dbReference type="Pfam" id="PF26640"/>
    </source>
</evidence>
<dbReference type="Proteomes" id="UP000054317">
    <property type="component" value="Unassembled WGS sequence"/>
</dbReference>
<dbReference type="GeneID" id="19420598"/>
<evidence type="ECO:0000313" key="4">
    <source>
        <dbReference type="Proteomes" id="UP000054317"/>
    </source>
</evidence>
<gene>
    <name evidence="3" type="ORF">TRAVEDRAFT_85744</name>
</gene>
<dbReference type="PANTHER" id="PTHR10622">
    <property type="entry name" value="HET DOMAIN-CONTAINING PROTEIN"/>
    <property type="match status" value="1"/>
</dbReference>
<proteinExistence type="predicted"/>
<dbReference type="OMA" id="CEMARND"/>
<dbReference type="OrthoDB" id="2753634at2759"/>
<dbReference type="EMBL" id="JH711797">
    <property type="protein sequence ID" value="EIW52005.1"/>
    <property type="molecule type" value="Genomic_DNA"/>
</dbReference>
<dbReference type="PANTHER" id="PTHR10622:SF10">
    <property type="entry name" value="HET DOMAIN-CONTAINING PROTEIN"/>
    <property type="match status" value="1"/>
</dbReference>
<dbReference type="AlphaFoldDB" id="R7S8J1"/>
<dbReference type="InterPro" id="IPR058525">
    <property type="entry name" value="DUF8212"/>
</dbReference>
<feature type="domain" description="DUF8212" evidence="2">
    <location>
        <begin position="225"/>
        <end position="248"/>
    </location>
</feature>
<dbReference type="Pfam" id="PF06985">
    <property type="entry name" value="HET"/>
    <property type="match status" value="1"/>
</dbReference>